<dbReference type="Proteomes" id="UP000639775">
    <property type="component" value="Unassembled WGS sequence"/>
</dbReference>
<accession>A0A967BDD7</accession>
<organism evidence="2 3">
    <name type="scientific">Roseovarius gahaiensis</name>
    <dbReference type="NCBI Taxonomy" id="2716691"/>
    <lineage>
        <taxon>Bacteria</taxon>
        <taxon>Pseudomonadati</taxon>
        <taxon>Pseudomonadota</taxon>
        <taxon>Alphaproteobacteria</taxon>
        <taxon>Rhodobacterales</taxon>
        <taxon>Roseobacteraceae</taxon>
        <taxon>Roseovarius</taxon>
    </lineage>
</organism>
<protein>
    <recommendedName>
        <fullName evidence="4">Flp pilus assembly protein TadG</fullName>
    </recommendedName>
</protein>
<evidence type="ECO:0000256" key="1">
    <source>
        <dbReference type="SAM" id="Phobius"/>
    </source>
</evidence>
<comment type="caution">
    <text evidence="2">The sequence shown here is derived from an EMBL/GenBank/DDBJ whole genome shotgun (WGS) entry which is preliminary data.</text>
</comment>
<keyword evidence="1" id="KW-0812">Transmembrane</keyword>
<sequence>MIWLKKRLSQFRDDTSGNVTVETLIIIPILFCAVTLTWEFFELHRFKSVREKASYVVVDMISREQNGIDTIYLDNTLSLYDEVVRQSGNNQLRVSSIMFRDNDPDIDTDYEYIVLWSEVRGEGPIQPIKTSEIKDGADFIPSMADQSTLIMIQTLSHYQPAFKVGLGANVPIDTHVFTSPRFVAQVNCSDCS</sequence>
<evidence type="ECO:0000313" key="3">
    <source>
        <dbReference type="Proteomes" id="UP000639775"/>
    </source>
</evidence>
<name>A0A967BDD7_9RHOB</name>
<proteinExistence type="predicted"/>
<feature type="transmembrane region" description="Helical" evidence="1">
    <location>
        <begin position="20"/>
        <end position="41"/>
    </location>
</feature>
<keyword evidence="1" id="KW-1133">Transmembrane helix</keyword>
<keyword evidence="1" id="KW-0472">Membrane</keyword>
<dbReference type="RefSeq" id="WP_167197409.1">
    <property type="nucleotide sequence ID" value="NZ_JAAORB010000023.1"/>
</dbReference>
<keyword evidence="3" id="KW-1185">Reference proteome</keyword>
<evidence type="ECO:0000313" key="2">
    <source>
        <dbReference type="EMBL" id="NHQ75024.1"/>
    </source>
</evidence>
<dbReference type="AlphaFoldDB" id="A0A967BDD7"/>
<evidence type="ECO:0008006" key="4">
    <source>
        <dbReference type="Google" id="ProtNLM"/>
    </source>
</evidence>
<reference evidence="2" key="1">
    <citation type="submission" date="2020-03" db="EMBL/GenBank/DDBJ databases">
        <title>Roseovarius gahaiensis sp. nov., isolated from Gahai Saline Lake, China.</title>
        <authorList>
            <person name="Sun X."/>
        </authorList>
    </citation>
    <scope>NUCLEOTIDE SEQUENCE</scope>
    <source>
        <strain evidence="2">GH877</strain>
    </source>
</reference>
<dbReference type="EMBL" id="JAAORB010000023">
    <property type="protein sequence ID" value="NHQ75024.1"/>
    <property type="molecule type" value="Genomic_DNA"/>
</dbReference>
<gene>
    <name evidence="2" type="ORF">HAT86_11190</name>
</gene>